<organism evidence="2 3">
    <name type="scientific">Ceriporiopsis subvermispora (strain B)</name>
    <name type="common">White-rot fungus</name>
    <name type="synonym">Gelatoporia subvermispora</name>
    <dbReference type="NCBI Taxonomy" id="914234"/>
    <lineage>
        <taxon>Eukaryota</taxon>
        <taxon>Fungi</taxon>
        <taxon>Dikarya</taxon>
        <taxon>Basidiomycota</taxon>
        <taxon>Agaricomycotina</taxon>
        <taxon>Agaricomycetes</taxon>
        <taxon>Polyporales</taxon>
        <taxon>Gelatoporiaceae</taxon>
        <taxon>Gelatoporia</taxon>
    </lineage>
</organism>
<feature type="compositionally biased region" description="Pro residues" evidence="1">
    <location>
        <begin position="246"/>
        <end position="268"/>
    </location>
</feature>
<reference evidence="2 3" key="1">
    <citation type="journal article" date="2012" name="Proc. Natl. Acad. Sci. U.S.A.">
        <title>Comparative genomics of Ceriporiopsis subvermispora and Phanerochaete chrysosporium provide insight into selective ligninolysis.</title>
        <authorList>
            <person name="Fernandez-Fueyo E."/>
            <person name="Ruiz-Duenas F.J."/>
            <person name="Ferreira P."/>
            <person name="Floudas D."/>
            <person name="Hibbett D.S."/>
            <person name="Canessa P."/>
            <person name="Larrondo L.F."/>
            <person name="James T.Y."/>
            <person name="Seelenfreund D."/>
            <person name="Lobos S."/>
            <person name="Polanco R."/>
            <person name="Tello M."/>
            <person name="Honda Y."/>
            <person name="Watanabe T."/>
            <person name="Watanabe T."/>
            <person name="Ryu J.S."/>
            <person name="Kubicek C.P."/>
            <person name="Schmoll M."/>
            <person name="Gaskell J."/>
            <person name="Hammel K.E."/>
            <person name="St John F.J."/>
            <person name="Vanden Wymelenberg A."/>
            <person name="Sabat G."/>
            <person name="Splinter BonDurant S."/>
            <person name="Syed K."/>
            <person name="Yadav J.S."/>
            <person name="Doddapaneni H."/>
            <person name="Subramanian V."/>
            <person name="Lavin J.L."/>
            <person name="Oguiza J.A."/>
            <person name="Perez G."/>
            <person name="Pisabarro A.G."/>
            <person name="Ramirez L."/>
            <person name="Santoyo F."/>
            <person name="Master E."/>
            <person name="Coutinho P.M."/>
            <person name="Henrissat B."/>
            <person name="Lombard V."/>
            <person name="Magnuson J.K."/>
            <person name="Kuees U."/>
            <person name="Hori C."/>
            <person name="Igarashi K."/>
            <person name="Samejima M."/>
            <person name="Held B.W."/>
            <person name="Barry K.W."/>
            <person name="LaButti K.M."/>
            <person name="Lapidus A."/>
            <person name="Lindquist E.A."/>
            <person name="Lucas S.M."/>
            <person name="Riley R."/>
            <person name="Salamov A.A."/>
            <person name="Hoffmeister D."/>
            <person name="Schwenk D."/>
            <person name="Hadar Y."/>
            <person name="Yarden O."/>
            <person name="de Vries R.P."/>
            <person name="Wiebenga A."/>
            <person name="Stenlid J."/>
            <person name="Eastwood D."/>
            <person name="Grigoriev I.V."/>
            <person name="Berka R.M."/>
            <person name="Blanchette R.A."/>
            <person name="Kersten P."/>
            <person name="Martinez A.T."/>
            <person name="Vicuna R."/>
            <person name="Cullen D."/>
        </authorList>
    </citation>
    <scope>NUCLEOTIDE SEQUENCE [LARGE SCALE GENOMIC DNA]</scope>
    <source>
        <strain evidence="2 3">B</strain>
    </source>
</reference>
<dbReference type="EMBL" id="KB445795">
    <property type="protein sequence ID" value="EMD38683.1"/>
    <property type="molecule type" value="Genomic_DNA"/>
</dbReference>
<keyword evidence="3" id="KW-1185">Reference proteome</keyword>
<dbReference type="Proteomes" id="UP000016930">
    <property type="component" value="Unassembled WGS sequence"/>
</dbReference>
<feature type="region of interest" description="Disordered" evidence="1">
    <location>
        <begin position="1"/>
        <end position="110"/>
    </location>
</feature>
<feature type="compositionally biased region" description="Basic and acidic residues" evidence="1">
    <location>
        <begin position="291"/>
        <end position="312"/>
    </location>
</feature>
<sequence>MHDRSPRPSNEYDDMDVDWPCDEHAPRLPKLPSTSFAPSSAPSDPPSPTDNEALDTINTAEPHYPETGSNTHRTRQTPHSPPLLNAPGPSSAPREAASPTNGEGDVAPPLEHRTMRLLDPDMRAPGITTAYNQDMDNLPVETLESILQLCVNHRQELLEFRRLIDRPTDVLGSLEDVRTTVTAAVTVFSTVQTELHGLRTEVHHHHDSHDSLLREMSTRLNSLAERVDMLERNQAEPDLPATQPLLPHPPAVTSPPPPPPSPPRPPSPTAKQKKKQKKKRDRSGAHRKHTGGREERAQKRRRTAADPPDRPPRLPQPPPLKLRSLWAR</sequence>
<evidence type="ECO:0000313" key="3">
    <source>
        <dbReference type="Proteomes" id="UP000016930"/>
    </source>
</evidence>
<evidence type="ECO:0000256" key="1">
    <source>
        <dbReference type="SAM" id="MobiDB-lite"/>
    </source>
</evidence>
<proteinExistence type="predicted"/>
<gene>
    <name evidence="2" type="ORF">CERSUDRAFT_94220</name>
</gene>
<evidence type="ECO:0000313" key="2">
    <source>
        <dbReference type="EMBL" id="EMD38683.1"/>
    </source>
</evidence>
<dbReference type="HOGENOM" id="CLU_847305_0_0_1"/>
<accession>M2QNQ2</accession>
<protein>
    <submittedName>
        <fullName evidence="2">Uncharacterized protein</fullName>
    </submittedName>
</protein>
<feature type="compositionally biased region" description="Acidic residues" evidence="1">
    <location>
        <begin position="11"/>
        <end position="20"/>
    </location>
</feature>
<feature type="region of interest" description="Disordered" evidence="1">
    <location>
        <begin position="238"/>
        <end position="328"/>
    </location>
</feature>
<dbReference type="AlphaFoldDB" id="M2QNQ2"/>
<feature type="compositionally biased region" description="Low complexity" evidence="1">
    <location>
        <begin position="32"/>
        <end position="42"/>
    </location>
</feature>
<feature type="compositionally biased region" description="Basic residues" evidence="1">
    <location>
        <begin position="271"/>
        <end position="290"/>
    </location>
</feature>
<name>M2QNQ2_CERS8</name>